<feature type="compositionally biased region" description="Pro residues" evidence="1">
    <location>
        <begin position="29"/>
        <end position="38"/>
    </location>
</feature>
<proteinExistence type="predicted"/>
<feature type="compositionally biased region" description="Acidic residues" evidence="1">
    <location>
        <begin position="121"/>
        <end position="130"/>
    </location>
</feature>
<keyword evidence="3" id="KW-1185">Reference proteome</keyword>
<dbReference type="OrthoDB" id="4363571at2759"/>
<dbReference type="GeneID" id="63709758"/>
<feature type="compositionally biased region" description="Basic and acidic residues" evidence="1">
    <location>
        <begin position="1"/>
        <end position="18"/>
    </location>
</feature>
<sequence length="130" mass="14208">MDSKKKARRGGEKRDMSSNKKPARNTIPPSLPPRPPTPGSSAEASGPAAQLNTTTTTEGSPGVDQPGLLSRLGQFSQSEAVFLVQALKEFRERNTREDFPEEPLIKDDPDQEESTYGFCVESDEEVKGDE</sequence>
<dbReference type="Proteomes" id="UP000070168">
    <property type="component" value="Unassembled WGS sequence"/>
</dbReference>
<feature type="compositionally biased region" description="Polar residues" evidence="1">
    <location>
        <begin position="50"/>
        <end position="59"/>
    </location>
</feature>
<reference evidence="2 3" key="1">
    <citation type="journal article" date="2016" name="BMC Genomics">
        <title>Genome sequencing and secondary metabolism of the postharvest pathogen Penicillium griseofulvum.</title>
        <authorList>
            <person name="Banani H."/>
            <person name="Marcet-Houben M."/>
            <person name="Ballester A.R."/>
            <person name="Abbruscato P."/>
            <person name="Gonzalez-Candelas L."/>
            <person name="Gabaldon T."/>
            <person name="Spadaro D."/>
        </authorList>
    </citation>
    <scope>NUCLEOTIDE SEQUENCE [LARGE SCALE GENOMIC DNA]</scope>
    <source>
        <strain evidence="2 3">PG3</strain>
    </source>
</reference>
<organism evidence="2 3">
    <name type="scientific">Penicillium patulum</name>
    <name type="common">Penicillium griseofulvum</name>
    <dbReference type="NCBI Taxonomy" id="5078"/>
    <lineage>
        <taxon>Eukaryota</taxon>
        <taxon>Fungi</taxon>
        <taxon>Dikarya</taxon>
        <taxon>Ascomycota</taxon>
        <taxon>Pezizomycotina</taxon>
        <taxon>Eurotiomycetes</taxon>
        <taxon>Eurotiomycetidae</taxon>
        <taxon>Eurotiales</taxon>
        <taxon>Aspergillaceae</taxon>
        <taxon>Penicillium</taxon>
    </lineage>
</organism>
<feature type="compositionally biased region" description="Low complexity" evidence="1">
    <location>
        <begin position="39"/>
        <end position="49"/>
    </location>
</feature>
<dbReference type="AlphaFoldDB" id="A0A135LQF3"/>
<evidence type="ECO:0000313" key="3">
    <source>
        <dbReference type="Proteomes" id="UP000070168"/>
    </source>
</evidence>
<dbReference type="EMBL" id="LHQR01000044">
    <property type="protein sequence ID" value="KXG51172.1"/>
    <property type="molecule type" value="Genomic_DNA"/>
</dbReference>
<feature type="region of interest" description="Disordered" evidence="1">
    <location>
        <begin position="1"/>
        <end position="69"/>
    </location>
</feature>
<accession>A0A135LQF3</accession>
<dbReference type="RefSeq" id="XP_040649708.1">
    <property type="nucleotide sequence ID" value="XM_040794458.1"/>
</dbReference>
<protein>
    <submittedName>
        <fullName evidence="2">Uncharacterized protein</fullName>
    </submittedName>
</protein>
<gene>
    <name evidence="2" type="ORF">PGRI_067440</name>
</gene>
<feature type="region of interest" description="Disordered" evidence="1">
    <location>
        <begin position="92"/>
        <end position="130"/>
    </location>
</feature>
<comment type="caution">
    <text evidence="2">The sequence shown here is derived from an EMBL/GenBank/DDBJ whole genome shotgun (WGS) entry which is preliminary data.</text>
</comment>
<evidence type="ECO:0000256" key="1">
    <source>
        <dbReference type="SAM" id="MobiDB-lite"/>
    </source>
</evidence>
<name>A0A135LQF3_PENPA</name>
<feature type="compositionally biased region" description="Basic and acidic residues" evidence="1">
    <location>
        <begin position="92"/>
        <end position="108"/>
    </location>
</feature>
<evidence type="ECO:0000313" key="2">
    <source>
        <dbReference type="EMBL" id="KXG51172.1"/>
    </source>
</evidence>